<evidence type="ECO:0000313" key="2">
    <source>
        <dbReference type="EMBL" id="MBF8187567.1"/>
    </source>
</evidence>
<accession>A0A931EZH8</accession>
<dbReference type="InterPro" id="IPR047140">
    <property type="entry name" value="LabA"/>
</dbReference>
<dbReference type="GO" id="GO:0004540">
    <property type="term" value="F:RNA nuclease activity"/>
    <property type="evidence" value="ECO:0007669"/>
    <property type="project" value="InterPro"/>
</dbReference>
<dbReference type="RefSeq" id="WP_195896527.1">
    <property type="nucleotide sequence ID" value="NZ_JADOGI010000047.1"/>
</dbReference>
<dbReference type="Gene3D" id="3.40.50.1010">
    <property type="entry name" value="5'-nuclease"/>
    <property type="match status" value="1"/>
</dbReference>
<dbReference type="InterPro" id="IPR021139">
    <property type="entry name" value="NYN"/>
</dbReference>
<dbReference type="PANTHER" id="PTHR35458:SF8">
    <property type="entry name" value="SLR0650 PROTEIN"/>
    <property type="match status" value="1"/>
</dbReference>
<evidence type="ECO:0000313" key="3">
    <source>
        <dbReference type="Proteomes" id="UP000605361"/>
    </source>
</evidence>
<dbReference type="AlphaFoldDB" id="A0A931EZH8"/>
<comment type="caution">
    <text evidence="2">The sequence shown here is derived from an EMBL/GenBank/DDBJ whole genome shotgun (WGS) entry which is preliminary data.</text>
</comment>
<name>A0A931EZH8_9ACTN</name>
<organism evidence="2 3">
    <name type="scientific">Nonomuraea cypriaca</name>
    <dbReference type="NCBI Taxonomy" id="1187855"/>
    <lineage>
        <taxon>Bacteria</taxon>
        <taxon>Bacillati</taxon>
        <taxon>Actinomycetota</taxon>
        <taxon>Actinomycetes</taxon>
        <taxon>Streptosporangiales</taxon>
        <taxon>Streptosporangiaceae</taxon>
        <taxon>Nonomuraea</taxon>
    </lineage>
</organism>
<sequence>MAVGDKPNPGIERVGVYVDGFNLYYGLRELGRRRHLWLDLRAMAMRILRPHQRLVGVRYFTATIRNDPPAIARQEVYLAATESLGVEVVLGRYQEQLVRCRNCGATRRTYAEKQSDVALAGAMLEDVANDQVDVVMLVSADSDLCAAIHAIRRMDDRRGRKTRVVTVFPPGRRSDRLRQDSDAWFPLGEAVIRQSQLPAIVRASDGAVYHRPPYWN</sequence>
<dbReference type="Proteomes" id="UP000605361">
    <property type="component" value="Unassembled WGS sequence"/>
</dbReference>
<evidence type="ECO:0000259" key="1">
    <source>
        <dbReference type="Pfam" id="PF01936"/>
    </source>
</evidence>
<feature type="domain" description="NYN" evidence="1">
    <location>
        <begin position="13"/>
        <end position="181"/>
    </location>
</feature>
<keyword evidence="3" id="KW-1185">Reference proteome</keyword>
<dbReference type="PANTHER" id="PTHR35458">
    <property type="entry name" value="SLR0755 PROTEIN"/>
    <property type="match status" value="1"/>
</dbReference>
<protein>
    <submittedName>
        <fullName evidence="2">NYN domain-containing protein</fullName>
    </submittedName>
</protein>
<proteinExistence type="predicted"/>
<dbReference type="Pfam" id="PF01936">
    <property type="entry name" value="NYN"/>
    <property type="match status" value="1"/>
</dbReference>
<gene>
    <name evidence="2" type="ORF">ITP53_17865</name>
</gene>
<reference evidence="2" key="1">
    <citation type="submission" date="2020-11" db="EMBL/GenBank/DDBJ databases">
        <title>Whole-genome analyses of Nonomuraea sp. K274.</title>
        <authorList>
            <person name="Veyisoglu A."/>
        </authorList>
    </citation>
    <scope>NUCLEOTIDE SEQUENCE</scope>
    <source>
        <strain evidence="2">K274</strain>
    </source>
</reference>
<dbReference type="CDD" id="cd18722">
    <property type="entry name" value="PIN_NicB-like"/>
    <property type="match status" value="1"/>
</dbReference>
<dbReference type="EMBL" id="JADOGI010000047">
    <property type="protein sequence ID" value="MBF8187567.1"/>
    <property type="molecule type" value="Genomic_DNA"/>
</dbReference>